<evidence type="ECO:0000256" key="8">
    <source>
        <dbReference type="RuleBase" id="RU000489"/>
    </source>
</evidence>
<sequence>MKKTISTLIASLFMASILVPQVSTTASATETPNKRIVTYFPSWGIYQAGQKNVQVKDIAWDKVTHVNHGFFEINNSYQIQTTDSYADFENEGFPHAPQADWDKYPNTGYPKDAVFGHFGEYKYYKSKYPNVKLLISVGGWTRSDKFHEIAASPEKRKILANSMVDFMKKYNFVDGMDIDWEYPTVTRAPEDQYDRGCVGGPEDKQNFTLLLKDIRETFNANGMKDKLLTVAVSAGESKIRNTEPDKYAQYVDYIGVMTYDFAGSWDTTTGHLAGIYGNPNDADKSRAKFNMNDAMNIFVNDYKVPKDKLLGGTPLYSRGWGNVQAGPNGDGLFQKGDGTFKGNLGEGGQYSWFDLKNLEKAPGWTKYRDPIAKVPYLYNASTKQFLTYEDETSLQERINYINSNNYGGLIVWDASGDDFDGARTMHTILYNGLIKNNPLPPTPENKPQKALLTVDNSTNTGSFNLTINIPNNSLATSYKLYENNSVIKEGTINSNAFSDTLKITSKAVGNYTYRIDTINENGTTVGDNVVVTVKETPNINLPLAGVLSVDNQKNNGNYTVTLNIPAKSLATNYKLYENNTVVKEGTVTDLSFSFKYTVTSKAVGNYSYKLETINTNGQTVSNLLNVTVEKAPIPPTDSDWKVGTSYKIGDIVKYNGHTYKCTIANTALDGWTPEAVPALWQRIN</sequence>
<gene>
    <name evidence="11" type="ORF">SAMN02745163_00788</name>
</gene>
<dbReference type="Gene3D" id="3.10.50.10">
    <property type="match status" value="1"/>
</dbReference>
<evidence type="ECO:0000256" key="1">
    <source>
        <dbReference type="ARBA" id="ARBA00000822"/>
    </source>
</evidence>
<reference evidence="11 12" key="1">
    <citation type="submission" date="2016-11" db="EMBL/GenBank/DDBJ databases">
        <authorList>
            <person name="Jaros S."/>
            <person name="Januszkiewicz K."/>
            <person name="Wedrychowicz H."/>
        </authorList>
    </citation>
    <scope>NUCLEOTIDE SEQUENCE [LARGE SCALE GENOMIC DNA]</scope>
    <source>
        <strain evidence="11 12">DSM 21758</strain>
    </source>
</reference>
<dbReference type="OrthoDB" id="9812811at2"/>
<dbReference type="EMBL" id="FQZB01000005">
    <property type="protein sequence ID" value="SHI81795.1"/>
    <property type="molecule type" value="Genomic_DNA"/>
</dbReference>
<accession>A0A1M6E8M2</accession>
<dbReference type="SUPFAM" id="SSF54556">
    <property type="entry name" value="Chitinase insertion domain"/>
    <property type="match status" value="1"/>
</dbReference>
<keyword evidence="5" id="KW-0146">Chitin degradation</keyword>
<dbReference type="GO" id="GO:0008061">
    <property type="term" value="F:chitin binding"/>
    <property type="evidence" value="ECO:0007669"/>
    <property type="project" value="InterPro"/>
</dbReference>
<dbReference type="EC" id="3.2.1.14" evidence="3"/>
<evidence type="ECO:0000256" key="3">
    <source>
        <dbReference type="ARBA" id="ARBA00012729"/>
    </source>
</evidence>
<keyword evidence="4 8" id="KW-0378">Hydrolase</keyword>
<keyword evidence="5" id="KW-0624">Polysaccharide degradation</keyword>
<dbReference type="PROSITE" id="PS51910">
    <property type="entry name" value="GH18_2"/>
    <property type="match status" value="1"/>
</dbReference>
<keyword evidence="7 8" id="KW-0326">Glycosidase</keyword>
<evidence type="ECO:0000259" key="10">
    <source>
        <dbReference type="PROSITE" id="PS51910"/>
    </source>
</evidence>
<dbReference type="SUPFAM" id="SSF51445">
    <property type="entry name" value="(Trans)glycosidases"/>
    <property type="match status" value="1"/>
</dbReference>
<dbReference type="RefSeq" id="WP_072985378.1">
    <property type="nucleotide sequence ID" value="NZ_FQZB01000005.1"/>
</dbReference>
<comment type="similarity">
    <text evidence="2">Belongs to the glycosyl hydrolase 18 family. Chitinase class II subfamily.</text>
</comment>
<dbReference type="SUPFAM" id="SSF51055">
    <property type="entry name" value="Carbohydrate binding domain"/>
    <property type="match status" value="1"/>
</dbReference>
<dbReference type="InterPro" id="IPR017853">
    <property type="entry name" value="GH"/>
</dbReference>
<comment type="catalytic activity">
    <reaction evidence="1">
        <text>Random endo-hydrolysis of N-acetyl-beta-D-glucosaminide (1-&gt;4)-beta-linkages in chitin and chitodextrins.</text>
        <dbReference type="EC" id="3.2.1.14"/>
    </reaction>
</comment>
<keyword evidence="12" id="KW-1185">Reference proteome</keyword>
<dbReference type="Proteomes" id="UP000184310">
    <property type="component" value="Unassembled WGS sequence"/>
</dbReference>
<evidence type="ECO:0000313" key="12">
    <source>
        <dbReference type="Proteomes" id="UP000184310"/>
    </source>
</evidence>
<evidence type="ECO:0000313" key="11">
    <source>
        <dbReference type="EMBL" id="SHI81795.1"/>
    </source>
</evidence>
<organism evidence="11 12">
    <name type="scientific">Clostridium cavendishii DSM 21758</name>
    <dbReference type="NCBI Taxonomy" id="1121302"/>
    <lineage>
        <taxon>Bacteria</taxon>
        <taxon>Bacillati</taxon>
        <taxon>Bacillota</taxon>
        <taxon>Clostridia</taxon>
        <taxon>Eubacteriales</taxon>
        <taxon>Clostridiaceae</taxon>
        <taxon>Clostridium</taxon>
    </lineage>
</organism>
<dbReference type="CDD" id="cd06548">
    <property type="entry name" value="GH18_chitinase"/>
    <property type="match status" value="1"/>
</dbReference>
<feature type="signal peptide" evidence="9">
    <location>
        <begin position="1"/>
        <end position="28"/>
    </location>
</feature>
<dbReference type="PROSITE" id="PS01095">
    <property type="entry name" value="GH18_1"/>
    <property type="match status" value="1"/>
</dbReference>
<dbReference type="Pfam" id="PF02839">
    <property type="entry name" value="CBM_5_12"/>
    <property type="match status" value="1"/>
</dbReference>
<feature type="chain" id="PRO_5012974518" description="chitinase" evidence="9">
    <location>
        <begin position="29"/>
        <end position="684"/>
    </location>
</feature>
<dbReference type="PANTHER" id="PTHR11177">
    <property type="entry name" value="CHITINASE"/>
    <property type="match status" value="1"/>
</dbReference>
<dbReference type="Gene3D" id="2.60.40.10">
    <property type="entry name" value="Immunoglobulins"/>
    <property type="match status" value="2"/>
</dbReference>
<dbReference type="SMART" id="SM00636">
    <property type="entry name" value="Glyco_18"/>
    <property type="match status" value="1"/>
</dbReference>
<evidence type="ECO:0000256" key="5">
    <source>
        <dbReference type="ARBA" id="ARBA00023024"/>
    </source>
</evidence>
<dbReference type="STRING" id="1121302.SAMN02745163_00788"/>
<dbReference type="AlphaFoldDB" id="A0A1M6E8M2"/>
<keyword evidence="6" id="KW-0119">Carbohydrate metabolism</keyword>
<dbReference type="GO" id="GO:0008843">
    <property type="term" value="F:endochitinase activity"/>
    <property type="evidence" value="ECO:0007669"/>
    <property type="project" value="UniProtKB-EC"/>
</dbReference>
<dbReference type="SUPFAM" id="SSF81296">
    <property type="entry name" value="E set domains"/>
    <property type="match status" value="2"/>
</dbReference>
<dbReference type="CDD" id="cd12214">
    <property type="entry name" value="ChiA1_BD"/>
    <property type="match status" value="1"/>
</dbReference>
<evidence type="ECO:0000256" key="7">
    <source>
        <dbReference type="ARBA" id="ARBA00023295"/>
    </source>
</evidence>
<dbReference type="InterPro" id="IPR050314">
    <property type="entry name" value="Glycosyl_Hydrlase_18"/>
</dbReference>
<dbReference type="Gene3D" id="3.20.20.80">
    <property type="entry name" value="Glycosidases"/>
    <property type="match status" value="1"/>
</dbReference>
<dbReference type="Pfam" id="PF00704">
    <property type="entry name" value="Glyco_hydro_18"/>
    <property type="match status" value="1"/>
</dbReference>
<dbReference type="InterPro" id="IPR029070">
    <property type="entry name" value="Chitinase_insertion_sf"/>
</dbReference>
<proteinExistence type="inferred from homology"/>
<dbReference type="InterPro" id="IPR013783">
    <property type="entry name" value="Ig-like_fold"/>
</dbReference>
<dbReference type="SMART" id="SM00495">
    <property type="entry name" value="ChtBD3"/>
    <property type="match status" value="1"/>
</dbReference>
<evidence type="ECO:0000256" key="4">
    <source>
        <dbReference type="ARBA" id="ARBA00022801"/>
    </source>
</evidence>
<keyword evidence="9" id="KW-0732">Signal</keyword>
<evidence type="ECO:0000256" key="6">
    <source>
        <dbReference type="ARBA" id="ARBA00023277"/>
    </source>
</evidence>
<dbReference type="InterPro" id="IPR001579">
    <property type="entry name" value="Glyco_hydro_18_chit_AS"/>
</dbReference>
<name>A0A1M6E8M2_9CLOT</name>
<dbReference type="InterPro" id="IPR036573">
    <property type="entry name" value="CBM_sf_5/12"/>
</dbReference>
<evidence type="ECO:0000256" key="9">
    <source>
        <dbReference type="SAM" id="SignalP"/>
    </source>
</evidence>
<dbReference type="InterPro" id="IPR011583">
    <property type="entry name" value="Chitinase_II/V-like_cat"/>
</dbReference>
<feature type="domain" description="GH18" evidence="10">
    <location>
        <begin position="34"/>
        <end position="432"/>
    </location>
</feature>
<dbReference type="InterPro" id="IPR014756">
    <property type="entry name" value="Ig_E-set"/>
</dbReference>
<dbReference type="GO" id="GO:0006032">
    <property type="term" value="P:chitin catabolic process"/>
    <property type="evidence" value="ECO:0007669"/>
    <property type="project" value="UniProtKB-KW"/>
</dbReference>
<dbReference type="GO" id="GO:0005975">
    <property type="term" value="P:carbohydrate metabolic process"/>
    <property type="evidence" value="ECO:0007669"/>
    <property type="project" value="InterPro"/>
</dbReference>
<dbReference type="Gene3D" id="2.10.10.20">
    <property type="entry name" value="Carbohydrate-binding module superfamily 5/12"/>
    <property type="match status" value="1"/>
</dbReference>
<dbReference type="InterPro" id="IPR001223">
    <property type="entry name" value="Glyco_hydro18_cat"/>
</dbReference>
<dbReference type="PANTHER" id="PTHR11177:SF317">
    <property type="entry name" value="CHITINASE 12-RELATED"/>
    <property type="match status" value="1"/>
</dbReference>
<dbReference type="InterPro" id="IPR003610">
    <property type="entry name" value="CBM5/12"/>
</dbReference>
<dbReference type="GO" id="GO:0005576">
    <property type="term" value="C:extracellular region"/>
    <property type="evidence" value="ECO:0007669"/>
    <property type="project" value="InterPro"/>
</dbReference>
<dbReference type="GO" id="GO:0030246">
    <property type="term" value="F:carbohydrate binding"/>
    <property type="evidence" value="ECO:0007669"/>
    <property type="project" value="InterPro"/>
</dbReference>
<evidence type="ECO:0000256" key="2">
    <source>
        <dbReference type="ARBA" id="ARBA00009121"/>
    </source>
</evidence>
<protein>
    <recommendedName>
        <fullName evidence="3">chitinase</fullName>
        <ecNumber evidence="3">3.2.1.14</ecNumber>
    </recommendedName>
</protein>